<evidence type="ECO:0000259" key="5">
    <source>
        <dbReference type="PROSITE" id="PS51898"/>
    </source>
</evidence>
<keyword evidence="3" id="KW-0233">DNA recombination</keyword>
<keyword evidence="8" id="KW-1185">Reference proteome</keyword>
<name>A0A2N0ZEB3_9BACI</name>
<dbReference type="CDD" id="cd00397">
    <property type="entry name" value="DNA_BRE_C"/>
    <property type="match status" value="1"/>
</dbReference>
<dbReference type="Pfam" id="PF00589">
    <property type="entry name" value="Phage_integrase"/>
    <property type="match status" value="1"/>
</dbReference>
<sequence length="319" mass="37189">MTRKKDIYTITEDLNELKDNIFRKLPETIIEALSMVIKQMEISGNRPRTIRDYELHVSNFIKETGVRKVQDIDVSSIYYWLSKMNVSNQTRLTRLKCLKAFLSRCLDNGWIENNFWKLIKVKVDSKIKEGTTDEDINQLLSKLDFKDYIQLRDGTAALLMYRTGIRLNTLSLLQVKHIDFDINMLKLDGSIMKNHEQLLLPFDEVLHRLLKALIRQNEKIIHNNNKENSFVFITRNANSISDNKTNNIIPKRLKSYSEKFGISNIRPHDLRRGFAKNLYNKGASVALISRALGHSNISVTTSYLHLDKEEVARDLRKHL</sequence>
<dbReference type="SUPFAM" id="SSF56349">
    <property type="entry name" value="DNA breaking-rejoining enzymes"/>
    <property type="match status" value="1"/>
</dbReference>
<comment type="similarity">
    <text evidence="1">Belongs to the 'phage' integrase family.</text>
</comment>
<dbReference type="InterPro" id="IPR011010">
    <property type="entry name" value="DNA_brk_join_enz"/>
</dbReference>
<dbReference type="InterPro" id="IPR013762">
    <property type="entry name" value="Integrase-like_cat_sf"/>
</dbReference>
<dbReference type="GO" id="GO:0006310">
    <property type="term" value="P:DNA recombination"/>
    <property type="evidence" value="ECO:0007669"/>
    <property type="project" value="UniProtKB-KW"/>
</dbReference>
<evidence type="ECO:0000313" key="8">
    <source>
        <dbReference type="Proteomes" id="UP000233343"/>
    </source>
</evidence>
<dbReference type="InterPro" id="IPR050090">
    <property type="entry name" value="Tyrosine_recombinase_XerCD"/>
</dbReference>
<evidence type="ECO:0000313" key="7">
    <source>
        <dbReference type="EMBL" id="PKG27850.1"/>
    </source>
</evidence>
<dbReference type="PANTHER" id="PTHR30349:SF41">
    <property type="entry name" value="INTEGRASE_RECOMBINASE PROTEIN MJ0367-RELATED"/>
    <property type="match status" value="1"/>
</dbReference>
<comment type="caution">
    <text evidence="7">The sequence shown here is derived from an EMBL/GenBank/DDBJ whole genome shotgun (WGS) entry which is preliminary data.</text>
</comment>
<organism evidence="7 8">
    <name type="scientific">Cytobacillus horneckiae</name>
    <dbReference type="NCBI Taxonomy" id="549687"/>
    <lineage>
        <taxon>Bacteria</taxon>
        <taxon>Bacillati</taxon>
        <taxon>Bacillota</taxon>
        <taxon>Bacilli</taxon>
        <taxon>Bacillales</taxon>
        <taxon>Bacillaceae</taxon>
        <taxon>Cytobacillus</taxon>
    </lineage>
</organism>
<evidence type="ECO:0000256" key="1">
    <source>
        <dbReference type="ARBA" id="ARBA00008857"/>
    </source>
</evidence>
<proteinExistence type="inferred from homology"/>
<dbReference type="PROSITE" id="PS51900">
    <property type="entry name" value="CB"/>
    <property type="match status" value="1"/>
</dbReference>
<evidence type="ECO:0000256" key="3">
    <source>
        <dbReference type="ARBA" id="ARBA00023172"/>
    </source>
</evidence>
<dbReference type="Gene3D" id="1.10.443.10">
    <property type="entry name" value="Intergrase catalytic core"/>
    <property type="match status" value="1"/>
</dbReference>
<dbReference type="GO" id="GO:0003677">
    <property type="term" value="F:DNA binding"/>
    <property type="evidence" value="ECO:0007669"/>
    <property type="project" value="UniProtKB-UniRule"/>
</dbReference>
<feature type="domain" description="Core-binding (CB)" evidence="6">
    <location>
        <begin position="27"/>
        <end position="106"/>
    </location>
</feature>
<feature type="domain" description="Tyr recombinase" evidence="5">
    <location>
        <begin position="126"/>
        <end position="316"/>
    </location>
</feature>
<accession>A0A2N0ZEB3</accession>
<dbReference type="PANTHER" id="PTHR30349">
    <property type="entry name" value="PHAGE INTEGRASE-RELATED"/>
    <property type="match status" value="1"/>
</dbReference>
<dbReference type="InterPro" id="IPR002104">
    <property type="entry name" value="Integrase_catalytic"/>
</dbReference>
<dbReference type="AlphaFoldDB" id="A0A2N0ZEB3"/>
<protein>
    <submittedName>
        <fullName evidence="7">Site-specific integrase</fullName>
    </submittedName>
</protein>
<evidence type="ECO:0000256" key="4">
    <source>
        <dbReference type="PROSITE-ProRule" id="PRU01248"/>
    </source>
</evidence>
<dbReference type="GO" id="GO:0015074">
    <property type="term" value="P:DNA integration"/>
    <property type="evidence" value="ECO:0007669"/>
    <property type="project" value="InterPro"/>
</dbReference>
<gene>
    <name evidence="7" type="ORF">CWS20_17325</name>
</gene>
<dbReference type="InterPro" id="IPR044068">
    <property type="entry name" value="CB"/>
</dbReference>
<evidence type="ECO:0000259" key="6">
    <source>
        <dbReference type="PROSITE" id="PS51900"/>
    </source>
</evidence>
<dbReference type="Proteomes" id="UP000233343">
    <property type="component" value="Unassembled WGS sequence"/>
</dbReference>
<dbReference type="PROSITE" id="PS51898">
    <property type="entry name" value="TYR_RECOMBINASE"/>
    <property type="match status" value="1"/>
</dbReference>
<reference evidence="7 8" key="1">
    <citation type="journal article" date="2010" name="Int. J. Syst. Evol. Microbiol.">
        <title>Bacillus horneckiae sp. nov., isolated from a spacecraft-assembly clean room.</title>
        <authorList>
            <person name="Vaishampayan P."/>
            <person name="Probst A."/>
            <person name="Krishnamurthi S."/>
            <person name="Ghosh S."/>
            <person name="Osman S."/>
            <person name="McDowall A."/>
            <person name="Ruckmani A."/>
            <person name="Mayilraj S."/>
            <person name="Venkateswaran K."/>
        </authorList>
    </citation>
    <scope>NUCLEOTIDE SEQUENCE [LARGE SCALE GENOMIC DNA]</scope>
    <source>
        <strain evidence="8">1PO1SC</strain>
    </source>
</reference>
<dbReference type="EMBL" id="PISD01000036">
    <property type="protein sequence ID" value="PKG27850.1"/>
    <property type="molecule type" value="Genomic_DNA"/>
</dbReference>
<dbReference type="RefSeq" id="WP_066190573.1">
    <property type="nucleotide sequence ID" value="NZ_JARMMB010000032.1"/>
</dbReference>
<keyword evidence="2 4" id="KW-0238">DNA-binding</keyword>
<dbReference type="Gene3D" id="1.10.150.130">
    <property type="match status" value="1"/>
</dbReference>
<dbReference type="InterPro" id="IPR010998">
    <property type="entry name" value="Integrase_recombinase_N"/>
</dbReference>
<evidence type="ECO:0000256" key="2">
    <source>
        <dbReference type="ARBA" id="ARBA00023125"/>
    </source>
</evidence>